<evidence type="ECO:0000313" key="2">
    <source>
        <dbReference type="EMBL" id="CAA9351334.1"/>
    </source>
</evidence>
<reference evidence="2" key="1">
    <citation type="submission" date="2020-02" db="EMBL/GenBank/DDBJ databases">
        <authorList>
            <person name="Meier V. D."/>
        </authorList>
    </citation>
    <scope>NUCLEOTIDE SEQUENCE</scope>
    <source>
        <strain evidence="2">AVDCRST_MAG34</strain>
    </source>
</reference>
<dbReference type="AlphaFoldDB" id="A0A6J4M693"/>
<dbReference type="Pfam" id="PF12680">
    <property type="entry name" value="SnoaL_2"/>
    <property type="match status" value="1"/>
</dbReference>
<dbReference type="EMBL" id="CADCUI010000038">
    <property type="protein sequence ID" value="CAA9351334.1"/>
    <property type="molecule type" value="Genomic_DNA"/>
</dbReference>
<dbReference type="InterPro" id="IPR037401">
    <property type="entry name" value="SnoaL-like"/>
</dbReference>
<sequence length="111" mass="12287">MDAATSGGTTVSDLMMRSLLDVFDERVWDRRVEAIAQVYSPDITFYEAAGSVAGPEGLARRVQDLLDQAPAWSFRPRGAVSVNHDLGRLAWGVRSGRRTGTGHRHRCRAHH</sequence>
<accession>A0A6J4M693</accession>
<feature type="domain" description="SnoaL-like" evidence="1">
    <location>
        <begin position="25"/>
        <end position="105"/>
    </location>
</feature>
<protein>
    <recommendedName>
        <fullName evidence="1">SnoaL-like domain-containing protein</fullName>
    </recommendedName>
</protein>
<organism evidence="2">
    <name type="scientific">uncultured Nocardioidaceae bacterium</name>
    <dbReference type="NCBI Taxonomy" id="253824"/>
    <lineage>
        <taxon>Bacteria</taxon>
        <taxon>Bacillati</taxon>
        <taxon>Actinomycetota</taxon>
        <taxon>Actinomycetes</taxon>
        <taxon>Propionibacteriales</taxon>
        <taxon>Nocardioidaceae</taxon>
        <taxon>environmental samples</taxon>
    </lineage>
</organism>
<dbReference type="Gene3D" id="3.10.450.50">
    <property type="match status" value="1"/>
</dbReference>
<dbReference type="SUPFAM" id="SSF54427">
    <property type="entry name" value="NTF2-like"/>
    <property type="match status" value="1"/>
</dbReference>
<proteinExistence type="predicted"/>
<dbReference type="InterPro" id="IPR032710">
    <property type="entry name" value="NTF2-like_dom_sf"/>
</dbReference>
<name>A0A6J4M693_9ACTN</name>
<gene>
    <name evidence="2" type="ORF">AVDCRST_MAG34-1778</name>
</gene>
<evidence type="ECO:0000259" key="1">
    <source>
        <dbReference type="Pfam" id="PF12680"/>
    </source>
</evidence>